<reference evidence="1 2" key="1">
    <citation type="submission" date="2019-02" db="EMBL/GenBank/DDBJ databases">
        <authorList>
            <person name="Lehtovirta-Morley E L."/>
        </authorList>
    </citation>
    <scope>NUCLEOTIDE SEQUENCE [LARGE SCALE GENOMIC DNA]</scope>
    <source>
        <strain evidence="1">NFRAN1</strain>
    </source>
</reference>
<name>A0A484IBI3_9ARCH</name>
<gene>
    <name evidence="1" type="ORF">NFRAN_1823</name>
</gene>
<evidence type="ECO:0000313" key="2">
    <source>
        <dbReference type="Proteomes" id="UP000294299"/>
    </source>
</evidence>
<accession>A0A484IBI3</accession>
<proteinExistence type="predicted"/>
<evidence type="ECO:0000313" key="1">
    <source>
        <dbReference type="EMBL" id="VFJ14145.1"/>
    </source>
</evidence>
<dbReference type="KEGG" id="nfn:NFRAN_1823"/>
<dbReference type="AlphaFoldDB" id="A0A484IBI3"/>
<organism evidence="1 2">
    <name type="scientific">Candidatus Nitrosocosmicus franklandianus</name>
    <dbReference type="NCBI Taxonomy" id="1798806"/>
    <lineage>
        <taxon>Archaea</taxon>
        <taxon>Nitrososphaerota</taxon>
        <taxon>Nitrososphaeria</taxon>
        <taxon>Nitrososphaerales</taxon>
        <taxon>Nitrososphaeraceae</taxon>
        <taxon>Candidatus Nitrosocosmicus</taxon>
    </lineage>
</organism>
<sequence length="68" mass="8349">MKLIFAFYMQNDYKLYTIYNHDSPRILNYNIDKLGELRNSYKKIYLNYETYKMSCMNKSMSQSIILIR</sequence>
<protein>
    <submittedName>
        <fullName evidence="1">Uncharacterized protein</fullName>
    </submittedName>
</protein>
<dbReference type="Proteomes" id="UP000294299">
    <property type="component" value="Chromosome NFRAN"/>
</dbReference>
<keyword evidence="2" id="KW-1185">Reference proteome</keyword>
<dbReference type="EMBL" id="LR216287">
    <property type="protein sequence ID" value="VFJ14145.1"/>
    <property type="molecule type" value="Genomic_DNA"/>
</dbReference>